<keyword evidence="3" id="KW-1185">Reference proteome</keyword>
<dbReference type="Gramene" id="RZC50043">
    <property type="protein sequence ID" value="RZC50043"/>
    <property type="gene ID" value="C5167_018468"/>
</dbReference>
<gene>
    <name evidence="2" type="ORF">C5167_018468</name>
</gene>
<dbReference type="Proteomes" id="UP000316621">
    <property type="component" value="Chromosome 2"/>
</dbReference>
<proteinExistence type="predicted"/>
<keyword evidence="1" id="KW-1133">Transmembrane helix</keyword>
<keyword evidence="1" id="KW-0472">Membrane</keyword>
<organism evidence="2 3">
    <name type="scientific">Papaver somniferum</name>
    <name type="common">Opium poppy</name>
    <dbReference type="NCBI Taxonomy" id="3469"/>
    <lineage>
        <taxon>Eukaryota</taxon>
        <taxon>Viridiplantae</taxon>
        <taxon>Streptophyta</taxon>
        <taxon>Embryophyta</taxon>
        <taxon>Tracheophyta</taxon>
        <taxon>Spermatophyta</taxon>
        <taxon>Magnoliopsida</taxon>
        <taxon>Ranunculales</taxon>
        <taxon>Papaveraceae</taxon>
        <taxon>Papaveroideae</taxon>
        <taxon>Papaver</taxon>
    </lineage>
</organism>
<evidence type="ECO:0000256" key="1">
    <source>
        <dbReference type="SAM" id="Phobius"/>
    </source>
</evidence>
<dbReference type="AlphaFoldDB" id="A0A4Y7IMC7"/>
<accession>A0A4Y7IMC7</accession>
<feature type="transmembrane region" description="Helical" evidence="1">
    <location>
        <begin position="87"/>
        <end position="112"/>
    </location>
</feature>
<reference evidence="2 3" key="1">
    <citation type="journal article" date="2018" name="Science">
        <title>The opium poppy genome and morphinan production.</title>
        <authorList>
            <person name="Guo L."/>
            <person name="Winzer T."/>
            <person name="Yang X."/>
            <person name="Li Y."/>
            <person name="Ning Z."/>
            <person name="He Z."/>
            <person name="Teodor R."/>
            <person name="Lu Y."/>
            <person name="Bowser T.A."/>
            <person name="Graham I.A."/>
            <person name="Ye K."/>
        </authorList>
    </citation>
    <scope>NUCLEOTIDE SEQUENCE [LARGE SCALE GENOMIC DNA]</scope>
    <source>
        <strain evidence="3">cv. HN1</strain>
        <tissue evidence="2">Leaves</tissue>
    </source>
</reference>
<sequence length="113" mass="12458">MFSATQKIVDGLSIKDWRDVRDASFSIIPRSTCAAKVGSESPSKGLESSERLDGAEFAETDKVYAHMTPRFCQASEIFSPSSELDMFCVFIAIVVCVLIHFNGQVCAAQFIIR</sequence>
<evidence type="ECO:0000313" key="2">
    <source>
        <dbReference type="EMBL" id="RZC50043.1"/>
    </source>
</evidence>
<keyword evidence="1" id="KW-0812">Transmembrane</keyword>
<dbReference type="STRING" id="3469.A0A4Y7IMC7"/>
<dbReference type="EMBL" id="CM010716">
    <property type="protein sequence ID" value="RZC50043.1"/>
    <property type="molecule type" value="Genomic_DNA"/>
</dbReference>
<dbReference type="Gene3D" id="3.30.360.10">
    <property type="entry name" value="Dihydrodipicolinate Reductase, domain 2"/>
    <property type="match status" value="1"/>
</dbReference>
<protein>
    <submittedName>
        <fullName evidence="2">Uncharacterized protein</fullName>
    </submittedName>
</protein>
<evidence type="ECO:0000313" key="3">
    <source>
        <dbReference type="Proteomes" id="UP000316621"/>
    </source>
</evidence>
<dbReference type="SUPFAM" id="SSF55347">
    <property type="entry name" value="Glyceraldehyde-3-phosphate dehydrogenase-like, C-terminal domain"/>
    <property type="match status" value="1"/>
</dbReference>
<name>A0A4Y7IMC7_PAPSO</name>